<dbReference type="InterPro" id="IPR001775">
    <property type="entry name" value="GspD/PilQ"/>
</dbReference>
<feature type="domain" description="Pilus formation protein N-terminal" evidence="4">
    <location>
        <begin position="28"/>
        <end position="95"/>
    </location>
</feature>
<dbReference type="HOGENOM" id="CLU_017952_2_0_4"/>
<organism evidence="5 6">
    <name type="scientific">Advenella mimigardefordensis (strain DSM 17166 / LMG 22922 / DPN7)</name>
    <dbReference type="NCBI Taxonomy" id="1247726"/>
    <lineage>
        <taxon>Bacteria</taxon>
        <taxon>Pseudomonadati</taxon>
        <taxon>Pseudomonadota</taxon>
        <taxon>Betaproteobacteria</taxon>
        <taxon>Burkholderiales</taxon>
        <taxon>Alcaligenaceae</taxon>
    </lineage>
</organism>
<evidence type="ECO:0000259" key="4">
    <source>
        <dbReference type="Pfam" id="PF13629"/>
    </source>
</evidence>
<dbReference type="KEGG" id="amim:MIM_c00820"/>
<feature type="signal peptide" evidence="2">
    <location>
        <begin position="1"/>
        <end position="22"/>
    </location>
</feature>
<gene>
    <name evidence="5" type="ORF">MIM_c00820</name>
</gene>
<evidence type="ECO:0000313" key="6">
    <source>
        <dbReference type="Proteomes" id="UP000019095"/>
    </source>
</evidence>
<feature type="chain" id="PRO_5004792762" evidence="2">
    <location>
        <begin position="23"/>
        <end position="422"/>
    </location>
</feature>
<dbReference type="EMBL" id="CP003915">
    <property type="protein sequence ID" value="AHG62185.1"/>
    <property type="molecule type" value="Genomic_DNA"/>
</dbReference>
<dbReference type="Pfam" id="PF00263">
    <property type="entry name" value="Secretin"/>
    <property type="match status" value="1"/>
</dbReference>
<dbReference type="InterPro" id="IPR004846">
    <property type="entry name" value="T2SS/T3SS_dom"/>
</dbReference>
<sequence length="422" mass="44776">MLRLGLVMGAMCLMLVSPVTWALEEQLTMSVGKGDGQVIHFKREVKSLVVADEKIADVQMINSRTAYLFGKAIGGTRITALDANDTAFMDAQVIVGTGVRGGNVQEQATGKRVVARGQVRNLEQAVQQGTQLSGHDGNGVQSVNMMTQANLPQINLRVRFAEVSRQELLSYGVNWSALFNSGNFAFGLVTGGSLTPAAGATNVISGGFRSGGASIDMLLDALQSNGVLEILAEPNITTVTGRSASFLAGGEIPVPVPVNRDMVGIEYKSYGVSLVFTPTLLPNDRISLQVRPEVSTLASSGLVEIAGTTVPSFSVRRADTQVEVGSGQTFAIAGLFQRGNATDIDKLPILGDIPILGQLFQSRRFQRNETELVILITPYLVKPVSGKASATPLDSARENPARLLMGGPAGLKNSSNFGFYVY</sequence>
<reference evidence="5 6" key="1">
    <citation type="journal article" date="2014" name="Microbiology">
        <title>Unravelling the complete genome sequence of Advenella mimigardefordensis strain DPN7T and novel insights in the catabolism of the xenobiotic polythioester precursor 3,3'-dithiodipropionate.</title>
        <authorList>
            <person name="Wubbeler J.H."/>
            <person name="Hiessl S."/>
            <person name="Schuldes J."/>
            <person name="Thurmer A."/>
            <person name="Daniel R."/>
            <person name="Steinbuchel A."/>
        </authorList>
    </citation>
    <scope>NUCLEOTIDE SEQUENCE [LARGE SCALE GENOMIC DNA]</scope>
    <source>
        <strain evidence="6">DSM 17166 / LMG 22922 / DPN7</strain>
    </source>
</reference>
<dbReference type="GO" id="GO:0015627">
    <property type="term" value="C:type II protein secretion system complex"/>
    <property type="evidence" value="ECO:0007669"/>
    <property type="project" value="TreeGrafter"/>
</dbReference>
<proteinExistence type="inferred from homology"/>
<dbReference type="eggNOG" id="COG4964">
    <property type="taxonomic scope" value="Bacteria"/>
</dbReference>
<dbReference type="PRINTS" id="PR00811">
    <property type="entry name" value="BCTERIALGSPD"/>
</dbReference>
<dbReference type="Pfam" id="PF13629">
    <property type="entry name" value="T2SS-T3SS_pil_N"/>
    <property type="match status" value="1"/>
</dbReference>
<dbReference type="PANTHER" id="PTHR30332:SF17">
    <property type="entry name" value="TYPE IV PILIATION SYSTEM PROTEIN DR_0774-RELATED"/>
    <property type="match status" value="1"/>
</dbReference>
<protein>
    <submittedName>
        <fullName evidence="5">Putative type II/III secretion system protein</fullName>
    </submittedName>
</protein>
<name>W0P9W9_ADVMD</name>
<dbReference type="PATRIC" id="fig|1247726.3.peg.91"/>
<dbReference type="GO" id="GO:0009306">
    <property type="term" value="P:protein secretion"/>
    <property type="evidence" value="ECO:0007669"/>
    <property type="project" value="InterPro"/>
</dbReference>
<dbReference type="PANTHER" id="PTHR30332">
    <property type="entry name" value="PROBABLE GENERAL SECRETION PATHWAY PROTEIN D"/>
    <property type="match status" value="1"/>
</dbReference>
<accession>W0P9W9</accession>
<feature type="domain" description="Type II/III secretion system secretin-like" evidence="3">
    <location>
        <begin position="221"/>
        <end position="382"/>
    </location>
</feature>
<dbReference type="AlphaFoldDB" id="W0P9W9"/>
<dbReference type="InterPro" id="IPR050810">
    <property type="entry name" value="Bact_Secretion_Sys_Channel"/>
</dbReference>
<dbReference type="STRING" id="1247726.MIM_c00820"/>
<keyword evidence="6" id="KW-1185">Reference proteome</keyword>
<evidence type="ECO:0000259" key="3">
    <source>
        <dbReference type="Pfam" id="PF00263"/>
    </source>
</evidence>
<dbReference type="InterPro" id="IPR032789">
    <property type="entry name" value="T2SS-T3SS_pil_N"/>
</dbReference>
<evidence type="ECO:0000313" key="5">
    <source>
        <dbReference type="EMBL" id="AHG62185.1"/>
    </source>
</evidence>
<comment type="similarity">
    <text evidence="1">Belongs to the bacterial secretin family.</text>
</comment>
<keyword evidence="2" id="KW-0732">Signal</keyword>
<evidence type="ECO:0000256" key="2">
    <source>
        <dbReference type="SAM" id="SignalP"/>
    </source>
</evidence>
<evidence type="ECO:0000256" key="1">
    <source>
        <dbReference type="RuleBase" id="RU004003"/>
    </source>
</evidence>
<dbReference type="Proteomes" id="UP000019095">
    <property type="component" value="Chromosome"/>
</dbReference>